<dbReference type="AlphaFoldDB" id="A0A3R7PQJ1"/>
<evidence type="ECO:0000256" key="1">
    <source>
        <dbReference type="ARBA" id="ARBA00004196"/>
    </source>
</evidence>
<feature type="chain" id="PRO_5018785134" evidence="3">
    <location>
        <begin position="22"/>
        <end position="331"/>
    </location>
</feature>
<sequence length="331" mass="35431">MRLPDLALVSLTALAPLPAMAGVTEAIREHILPAVEDFSVAAGDLAKTAADDCTAETLRPAYRQAFDAWMGLSHLSFGPLETDGRALAIEFWPDPRGMVARTVAGMTADADPVVDDPESFPEVSVAGRGLMALERLLYDHALSGYGAGDYNCRYAMAISADLSRMAGEILADWREHAELMRTAGAEGNARYMSESEASQVLYTALLTTIEFDADQRLGRPMGSFDRPRPTRAEAWRSDRPLRNITLSLKALRGLAVTLSDDPIPVTEAAFDRALATAGALDDPLLSGVETPQGRLKVEILQQQIRAVGDATRAEIGGGLGLSAGFNSRDGD</sequence>
<dbReference type="EMBL" id="PXNQ02000003">
    <property type="protein sequence ID" value="RNF35195.1"/>
    <property type="molecule type" value="Genomic_DNA"/>
</dbReference>
<proteinExistence type="predicted"/>
<keyword evidence="6" id="KW-1185">Reference proteome</keyword>
<feature type="signal peptide" evidence="3">
    <location>
        <begin position="1"/>
        <end position="21"/>
    </location>
</feature>
<dbReference type="InterPro" id="IPR018976">
    <property type="entry name" value="Imelysin-like"/>
</dbReference>
<accession>A0A3R7PQJ1</accession>
<dbReference type="OrthoDB" id="5729110at2"/>
<dbReference type="Gene3D" id="1.20.1420.20">
    <property type="entry name" value="M75 peptidase, HXXE motif"/>
    <property type="match status" value="1"/>
</dbReference>
<evidence type="ECO:0000256" key="2">
    <source>
        <dbReference type="ARBA" id="ARBA00022729"/>
    </source>
</evidence>
<dbReference type="Proteomes" id="UP000238137">
    <property type="component" value="Unassembled WGS sequence"/>
</dbReference>
<dbReference type="Pfam" id="PF09375">
    <property type="entry name" value="Peptidase_M75"/>
    <property type="match status" value="1"/>
</dbReference>
<dbReference type="InterPro" id="IPR034984">
    <property type="entry name" value="Imelysin-like_IPPA"/>
</dbReference>
<dbReference type="RefSeq" id="WP_106690548.1">
    <property type="nucleotide sequence ID" value="NZ_PXNQ02000003.1"/>
</dbReference>
<protein>
    <submittedName>
        <fullName evidence="5">Signal peptidase</fullName>
    </submittedName>
</protein>
<evidence type="ECO:0000259" key="4">
    <source>
        <dbReference type="Pfam" id="PF09375"/>
    </source>
</evidence>
<evidence type="ECO:0000313" key="6">
    <source>
        <dbReference type="Proteomes" id="UP000238137"/>
    </source>
</evidence>
<comment type="caution">
    <text evidence="5">The sequence shown here is derived from an EMBL/GenBank/DDBJ whole genome shotgun (WGS) entry which is preliminary data.</text>
</comment>
<evidence type="ECO:0000256" key="3">
    <source>
        <dbReference type="SAM" id="SignalP"/>
    </source>
</evidence>
<gene>
    <name evidence="5" type="ORF">A7A09_006045</name>
</gene>
<feature type="domain" description="Imelysin-like" evidence="4">
    <location>
        <begin position="32"/>
        <end position="306"/>
    </location>
</feature>
<comment type="subcellular location">
    <subcellularLocation>
        <location evidence="1">Cell envelope</location>
    </subcellularLocation>
</comment>
<keyword evidence="2 3" id="KW-0732">Signal</keyword>
<organism evidence="5 6">
    <name type="scientific">Paracoccus methylarcula</name>
    <dbReference type="NCBI Taxonomy" id="72022"/>
    <lineage>
        <taxon>Bacteria</taxon>
        <taxon>Pseudomonadati</taxon>
        <taxon>Pseudomonadota</taxon>
        <taxon>Alphaproteobacteria</taxon>
        <taxon>Rhodobacterales</taxon>
        <taxon>Paracoccaceae</taxon>
        <taxon>Paracoccus</taxon>
    </lineage>
</organism>
<reference evidence="5" key="1">
    <citation type="submission" date="2018-05" db="EMBL/GenBank/DDBJ databases">
        <title>Reclassification of Methylarcula marina and Methylarcula terricola as Paracoccus methylarcula sp.nov., comb.nov. and Paracoccus terricola comb.nov.</title>
        <authorList>
            <person name="Shmareva M.N."/>
            <person name="Doronina N.V."/>
            <person name="Vasilenko O.V."/>
            <person name="Tarlachkov S.V."/>
            <person name="Trotsenko Y.A."/>
        </authorList>
    </citation>
    <scope>NUCLEOTIDE SEQUENCE [LARGE SCALE GENOMIC DNA]</scope>
    <source>
        <strain evidence="5">VKM B-2159</strain>
    </source>
</reference>
<dbReference type="CDD" id="cd14659">
    <property type="entry name" value="Imelysin-like_IPPA"/>
    <property type="match status" value="1"/>
</dbReference>
<dbReference type="GO" id="GO:0030313">
    <property type="term" value="C:cell envelope"/>
    <property type="evidence" value="ECO:0007669"/>
    <property type="project" value="UniProtKB-SubCell"/>
</dbReference>
<dbReference type="InterPro" id="IPR038352">
    <property type="entry name" value="Imelysin_sf"/>
</dbReference>
<name>A0A3R7PQJ1_9RHOB</name>
<evidence type="ECO:0000313" key="5">
    <source>
        <dbReference type="EMBL" id="RNF35195.1"/>
    </source>
</evidence>